<feature type="region of interest" description="Disordered" evidence="1">
    <location>
        <begin position="34"/>
        <end position="62"/>
    </location>
</feature>
<reference evidence="3 4" key="2">
    <citation type="journal article" date="2012" name="Stand. Genomic Sci.">
        <title>Complete genome sequence of the sulfate-reducing firmicute Desulfotomaculum ruminis type strain (DL(T)).</title>
        <authorList>
            <person name="Spring S."/>
            <person name="Visser M."/>
            <person name="Lu M."/>
            <person name="Copeland A."/>
            <person name="Lapidus A."/>
            <person name="Lucas S."/>
            <person name="Cheng J.F."/>
            <person name="Han C."/>
            <person name="Tapia R."/>
            <person name="Goodwin L.A."/>
            <person name="Pitluck S."/>
            <person name="Ivanova N."/>
            <person name="Land M."/>
            <person name="Hauser L."/>
            <person name="Larimer F."/>
            <person name="Rohde M."/>
            <person name="Goker M."/>
            <person name="Detter J.C."/>
            <person name="Kyrpides N.C."/>
            <person name="Woyke T."/>
            <person name="Schaap P.J."/>
            <person name="Plugge C.M."/>
            <person name="Muyzer G."/>
            <person name="Kuever J."/>
            <person name="Pereira I.A."/>
            <person name="Parshina S.N."/>
            <person name="Bernier-Latmani R."/>
            <person name="Stams A.J."/>
            <person name="Klenk H.P."/>
        </authorList>
    </citation>
    <scope>NUCLEOTIDE SEQUENCE [LARGE SCALE GENOMIC DNA]</scope>
    <source>
        <strain evidence="4">ATCC 23193 / DSM 2154 / NCIB 8452 / DL</strain>
    </source>
</reference>
<dbReference type="KEGG" id="dru:Desru_0344"/>
<keyword evidence="4" id="KW-1185">Reference proteome</keyword>
<sequence>MIDRVMSALLRTDSIKVSPGKPVDKIQQQPFILGGKMPGETSNAVKTPGAKNLPQPEAAPANRQDELSYVPLPLRSQIYEDARFYYKLRDFSAKTEENGEVKVLFSIHTDLLGQLWFTLAAQPGKLLSVQCITENNEAAEAFRAASTALQEELSEVGYPSVILSCRTQPGIRGIADLDPDFPAAEAHFLLNVQV</sequence>
<dbReference type="EMBL" id="CP002780">
    <property type="protein sequence ID" value="AEG58641.1"/>
    <property type="molecule type" value="Genomic_DNA"/>
</dbReference>
<organism evidence="3 4">
    <name type="scientific">Desulforamulus ruminis (strain ATCC 23193 / DSM 2154 / NCIMB 8452 / DL)</name>
    <name type="common">Desulfotomaculum ruminis</name>
    <dbReference type="NCBI Taxonomy" id="696281"/>
    <lineage>
        <taxon>Bacteria</taxon>
        <taxon>Bacillati</taxon>
        <taxon>Bacillota</taxon>
        <taxon>Clostridia</taxon>
        <taxon>Eubacteriales</taxon>
        <taxon>Peptococcaceae</taxon>
        <taxon>Desulforamulus</taxon>
    </lineage>
</organism>
<evidence type="ECO:0000313" key="4">
    <source>
        <dbReference type="Proteomes" id="UP000009234"/>
    </source>
</evidence>
<dbReference type="OrthoDB" id="1786448at2"/>
<dbReference type="Proteomes" id="UP000009234">
    <property type="component" value="Chromosome"/>
</dbReference>
<evidence type="ECO:0000256" key="1">
    <source>
        <dbReference type="SAM" id="MobiDB-lite"/>
    </source>
</evidence>
<dbReference type="InterPro" id="IPR021136">
    <property type="entry name" value="Flagellar_hook_control-like_C"/>
</dbReference>
<gene>
    <name evidence="3" type="ordered locus">Desru_0344</name>
</gene>
<evidence type="ECO:0000259" key="2">
    <source>
        <dbReference type="Pfam" id="PF02120"/>
    </source>
</evidence>
<dbReference type="AlphaFoldDB" id="F6DPG8"/>
<dbReference type="eggNOG" id="COG3144">
    <property type="taxonomic scope" value="Bacteria"/>
</dbReference>
<name>F6DPG8_DESRL</name>
<proteinExistence type="predicted"/>
<protein>
    <recommendedName>
        <fullName evidence="2">Flagellar hook-length control protein-like C-terminal domain-containing protein</fullName>
    </recommendedName>
</protein>
<dbReference type="HOGENOM" id="CLU_1394381_0_0_9"/>
<feature type="domain" description="Flagellar hook-length control protein-like C-terminal" evidence="2">
    <location>
        <begin position="94"/>
        <end position="169"/>
    </location>
</feature>
<accession>F6DPG8</accession>
<dbReference type="Pfam" id="PF02120">
    <property type="entry name" value="Flg_hook"/>
    <property type="match status" value="1"/>
</dbReference>
<dbReference type="STRING" id="696281.Desru_0344"/>
<evidence type="ECO:0000313" key="3">
    <source>
        <dbReference type="EMBL" id="AEG58641.1"/>
    </source>
</evidence>
<reference evidence="4" key="1">
    <citation type="submission" date="2011-05" db="EMBL/GenBank/DDBJ databases">
        <title>Complete sequence of Desulfotomaculum ruminis DSM 2154.</title>
        <authorList>
            <person name="Lucas S."/>
            <person name="Copeland A."/>
            <person name="Lapidus A."/>
            <person name="Cheng J.-F."/>
            <person name="Goodwin L."/>
            <person name="Pitluck S."/>
            <person name="Lu M."/>
            <person name="Detter J.C."/>
            <person name="Han C."/>
            <person name="Tapia R."/>
            <person name="Land M."/>
            <person name="Hauser L."/>
            <person name="Kyrpides N."/>
            <person name="Ivanova N."/>
            <person name="Mikhailova N."/>
            <person name="Pagani I."/>
            <person name="Stams A.J.M."/>
            <person name="Plugge C.M."/>
            <person name="Muyzer G."/>
            <person name="Kuever J."/>
            <person name="Parshina S.N."/>
            <person name="Ivanova A.E."/>
            <person name="Nazina T.N."/>
            <person name="Brambilla E."/>
            <person name="Spring S."/>
            <person name="Klenk H.-P."/>
            <person name="Woyke T."/>
        </authorList>
    </citation>
    <scope>NUCLEOTIDE SEQUENCE [LARGE SCALE GENOMIC DNA]</scope>
    <source>
        <strain evidence="4">ATCC 23193 / DSM 2154 / NCIB 8452 / DL</strain>
    </source>
</reference>
<dbReference type="RefSeq" id="WP_013840416.1">
    <property type="nucleotide sequence ID" value="NC_015589.1"/>
</dbReference>